<dbReference type="Pfam" id="PF07012">
    <property type="entry name" value="Curlin_rpt"/>
    <property type="match status" value="1"/>
</dbReference>
<keyword evidence="2 3" id="KW-0732">Signal</keyword>
<comment type="similarity">
    <text evidence="1">Belongs to the CsgA/CsgB family.</text>
</comment>
<gene>
    <name evidence="4" type="ORF">L0635_11140</name>
</gene>
<dbReference type="EMBL" id="JAKNQU010000003">
    <property type="protein sequence ID" value="MCZ0927640.1"/>
    <property type="molecule type" value="Genomic_DNA"/>
</dbReference>
<evidence type="ECO:0008006" key="6">
    <source>
        <dbReference type="Google" id="ProtNLM"/>
    </source>
</evidence>
<sequence>MKRQRVNKASMGISPAKHSMLLATLLAASIFTAAPVNADDSRIEQFFNQVDINNYRGNYSIIDQIGNNNSATVNQSYSASYQRGNFSKIFQFGNFNTANIAQKGGNNFGVILQKGNAHEASITQAGDARELLKANVSQSGSNSYIQISQSGSGYRSINVEQNAFSGNARPVTVETY</sequence>
<dbReference type="InterPro" id="IPR009742">
    <property type="entry name" value="Curlin_rpt"/>
</dbReference>
<evidence type="ECO:0000313" key="4">
    <source>
        <dbReference type="EMBL" id="MCZ0927640.1"/>
    </source>
</evidence>
<evidence type="ECO:0000256" key="2">
    <source>
        <dbReference type="ARBA" id="ARBA00022729"/>
    </source>
</evidence>
<evidence type="ECO:0000256" key="3">
    <source>
        <dbReference type="SAM" id="SignalP"/>
    </source>
</evidence>
<organism evidence="4 5">
    <name type="scientific">Vreelandella janggokensis</name>
    <dbReference type="NCBI Taxonomy" id="370767"/>
    <lineage>
        <taxon>Bacteria</taxon>
        <taxon>Pseudomonadati</taxon>
        <taxon>Pseudomonadota</taxon>
        <taxon>Gammaproteobacteria</taxon>
        <taxon>Oceanospirillales</taxon>
        <taxon>Halomonadaceae</taxon>
        <taxon>Vreelandella</taxon>
    </lineage>
</organism>
<evidence type="ECO:0000256" key="1">
    <source>
        <dbReference type="ARBA" id="ARBA00009766"/>
    </source>
</evidence>
<keyword evidence="5" id="KW-1185">Reference proteome</keyword>
<evidence type="ECO:0000313" key="5">
    <source>
        <dbReference type="Proteomes" id="UP001321125"/>
    </source>
</evidence>
<dbReference type="Proteomes" id="UP001321125">
    <property type="component" value="Unassembled WGS sequence"/>
</dbReference>
<comment type="caution">
    <text evidence="4">The sequence shown here is derived from an EMBL/GenBank/DDBJ whole genome shotgun (WGS) entry which is preliminary data.</text>
</comment>
<protein>
    <recommendedName>
        <fullName evidence="6">Minor curlin subunit</fullName>
    </recommendedName>
</protein>
<accession>A0ABT4IVE0</accession>
<feature type="chain" id="PRO_5045171202" description="Minor curlin subunit" evidence="3">
    <location>
        <begin position="39"/>
        <end position="176"/>
    </location>
</feature>
<reference evidence="4 5" key="1">
    <citation type="submission" date="2022-02" db="EMBL/GenBank/DDBJ databases">
        <title>Study of halophilic communities from a Mexican lake.</title>
        <authorList>
            <person name="Hernandez-Soto L.M."/>
            <person name="Martinez-Abarca F."/>
            <person name="Ramirez-Saad H.C."/>
            <person name="Aguirre-Garrido J.F."/>
        </authorList>
    </citation>
    <scope>NUCLEOTIDE SEQUENCE [LARGE SCALE GENOMIC DNA]</scope>
    <source>
        <strain evidence="4 5">Hjan13</strain>
    </source>
</reference>
<proteinExistence type="inferred from homology"/>
<feature type="signal peptide" evidence="3">
    <location>
        <begin position="1"/>
        <end position="38"/>
    </location>
</feature>
<dbReference type="RefSeq" id="WP_254902927.1">
    <property type="nucleotide sequence ID" value="NZ_JAKNQT010000002.1"/>
</dbReference>
<name>A0ABT4IVE0_9GAMM</name>